<comment type="caution">
    <text evidence="5">The sequence shown here is derived from an EMBL/GenBank/DDBJ whole genome shotgun (WGS) entry which is preliminary data.</text>
</comment>
<keyword evidence="2" id="KW-0805">Transcription regulation</keyword>
<dbReference type="InterPro" id="IPR036735">
    <property type="entry name" value="NGN_dom_sf"/>
</dbReference>
<protein>
    <submittedName>
        <fullName evidence="5">Transcription antiterminator NusG</fullName>
    </submittedName>
</protein>
<dbReference type="InterPro" id="IPR008991">
    <property type="entry name" value="Translation_prot_SH3-like_sf"/>
</dbReference>
<dbReference type="InterPro" id="IPR043425">
    <property type="entry name" value="NusG-like"/>
</dbReference>
<dbReference type="Gene3D" id="3.30.70.940">
    <property type="entry name" value="NusG, N-terminal domain"/>
    <property type="match status" value="1"/>
</dbReference>
<keyword evidence="3" id="KW-0804">Transcription</keyword>
<evidence type="ECO:0000313" key="6">
    <source>
        <dbReference type="Proteomes" id="UP000680348"/>
    </source>
</evidence>
<dbReference type="GO" id="GO:0031564">
    <property type="term" value="P:transcription antitermination"/>
    <property type="evidence" value="ECO:0007669"/>
    <property type="project" value="UniProtKB-KW"/>
</dbReference>
<dbReference type="CDD" id="cd06091">
    <property type="entry name" value="KOW_NusG"/>
    <property type="match status" value="1"/>
</dbReference>
<dbReference type="SMART" id="SM00738">
    <property type="entry name" value="NGN"/>
    <property type="match status" value="1"/>
</dbReference>
<dbReference type="EMBL" id="JAGWCR010000015">
    <property type="protein sequence ID" value="MBS3651682.1"/>
    <property type="molecule type" value="Genomic_DNA"/>
</dbReference>
<dbReference type="SUPFAM" id="SSF82679">
    <property type="entry name" value="N-utilization substance G protein NusG, N-terminal domain"/>
    <property type="match status" value="1"/>
</dbReference>
<evidence type="ECO:0000313" key="5">
    <source>
        <dbReference type="EMBL" id="MBS3651682.1"/>
    </source>
</evidence>
<dbReference type="PANTHER" id="PTHR30265:SF4">
    <property type="entry name" value="KOW MOTIF FAMILY PROTEIN, EXPRESSED"/>
    <property type="match status" value="1"/>
</dbReference>
<dbReference type="Pfam" id="PF02357">
    <property type="entry name" value="NusG"/>
    <property type="match status" value="1"/>
</dbReference>
<evidence type="ECO:0000256" key="3">
    <source>
        <dbReference type="ARBA" id="ARBA00023163"/>
    </source>
</evidence>
<organism evidence="5 6">
    <name type="scientific">Pseudaminobacter soli</name>
    <name type="common">ex Zhang et al. 2022</name>
    <dbReference type="NCBI Taxonomy" id="2831468"/>
    <lineage>
        <taxon>Bacteria</taxon>
        <taxon>Pseudomonadati</taxon>
        <taxon>Pseudomonadota</taxon>
        <taxon>Alphaproteobacteria</taxon>
        <taxon>Hyphomicrobiales</taxon>
        <taxon>Phyllobacteriaceae</taxon>
        <taxon>Pseudaminobacter</taxon>
    </lineage>
</organism>
<feature type="domain" description="NusG-like N-terminal" evidence="4">
    <location>
        <begin position="23"/>
        <end position="122"/>
    </location>
</feature>
<dbReference type="PANTHER" id="PTHR30265">
    <property type="entry name" value="RHO-INTERACTING TRANSCRIPTION TERMINATION FACTOR NUSG"/>
    <property type="match status" value="1"/>
</dbReference>
<accession>A0A942E2C9</accession>
<keyword evidence="1" id="KW-0889">Transcription antitermination</keyword>
<reference evidence="5" key="1">
    <citation type="submission" date="2021-04" db="EMBL/GenBank/DDBJ databases">
        <title>Pseudaminobacter soli sp. nov., isolated from paddy soil contaminated by heavy metals.</title>
        <authorList>
            <person name="Zhang K."/>
        </authorList>
    </citation>
    <scope>NUCLEOTIDE SEQUENCE</scope>
    <source>
        <strain evidence="5">19-2017</strain>
    </source>
</reference>
<gene>
    <name evidence="5" type="ORF">KEU06_23980</name>
</gene>
<dbReference type="InterPro" id="IPR006645">
    <property type="entry name" value="NGN-like_dom"/>
</dbReference>
<evidence type="ECO:0000259" key="4">
    <source>
        <dbReference type="SMART" id="SM00738"/>
    </source>
</evidence>
<keyword evidence="6" id="KW-1185">Reference proteome</keyword>
<sequence>MMLIADTRNSVSEPLEGFDDGWNARWYAVQTRQHSEDMAERHLLAQDFRTYLPKRKRTVRHARRITTVCSAYFDGYLFVSLDIQKQRWPAINSTIGVRRLLMSDGAPIPAPTGVVEAFLLSTDKDGILHPERSLQSGQKVRVLHGPFADQLGILDHVDRVGAVRVLLQIMNRSVPVYIDREKLTQSA</sequence>
<evidence type="ECO:0000256" key="1">
    <source>
        <dbReference type="ARBA" id="ARBA00022814"/>
    </source>
</evidence>
<dbReference type="SUPFAM" id="SSF50104">
    <property type="entry name" value="Translation proteins SH3-like domain"/>
    <property type="match status" value="1"/>
</dbReference>
<proteinExistence type="predicted"/>
<dbReference type="AlphaFoldDB" id="A0A942E2C9"/>
<evidence type="ECO:0000256" key="2">
    <source>
        <dbReference type="ARBA" id="ARBA00023015"/>
    </source>
</evidence>
<dbReference type="Proteomes" id="UP000680348">
    <property type="component" value="Unassembled WGS sequence"/>
</dbReference>
<name>A0A942E2C9_9HYPH</name>
<dbReference type="GO" id="GO:0006354">
    <property type="term" value="P:DNA-templated transcription elongation"/>
    <property type="evidence" value="ECO:0007669"/>
    <property type="project" value="InterPro"/>
</dbReference>